<dbReference type="EMBL" id="UOEU01000947">
    <property type="protein sequence ID" value="VAW42741.1"/>
    <property type="molecule type" value="Genomic_DNA"/>
</dbReference>
<evidence type="ECO:0000256" key="4">
    <source>
        <dbReference type="ARBA" id="ARBA00022516"/>
    </source>
</evidence>
<dbReference type="EC" id="2.7.8.24" evidence="15"/>
<evidence type="ECO:0000256" key="10">
    <source>
        <dbReference type="ARBA" id="ARBA00023136"/>
    </source>
</evidence>
<name>A0A3B0VIJ7_9ZZZZ</name>
<keyword evidence="4" id="KW-0444">Lipid biosynthesis</keyword>
<dbReference type="GO" id="GO:0005886">
    <property type="term" value="C:plasma membrane"/>
    <property type="evidence" value="ECO:0007669"/>
    <property type="project" value="UniProtKB-SubCell"/>
</dbReference>
<evidence type="ECO:0000256" key="3">
    <source>
        <dbReference type="ARBA" id="ARBA00022475"/>
    </source>
</evidence>
<evidence type="ECO:0000256" key="14">
    <source>
        <dbReference type="SAM" id="Phobius"/>
    </source>
</evidence>
<sequence length="223" mass="25455">LVFAWAVHLFTATGALWGLLAIMATVQNQWQSAFFWLGLAALVDSLDGTLARRFKVKGLLPGFDGALLDNIIDYQTYVIVPAIFLYEANLLSASATIAGVAMVVLASAFQFCQADAKTEDHTFKGFPSYWNVVIFYLFMFEANLWVNFWIIATLTVLIFVPIKYIYPSRMIRFQKLTLLFTAVWGILCLTVLLQFPEFQPWMLWASLFYPVYYVGLSLYMMVR</sequence>
<keyword evidence="12" id="KW-0464">Manganese</keyword>
<dbReference type="InterPro" id="IPR043130">
    <property type="entry name" value="CDP-OH_PTrfase_TM_dom"/>
</dbReference>
<comment type="subcellular location">
    <subcellularLocation>
        <location evidence="2">Cell inner membrane</location>
        <topology evidence="2">Multi-pass membrane protein</topology>
    </subcellularLocation>
</comment>
<keyword evidence="5" id="KW-0997">Cell inner membrane</keyword>
<comment type="cofactor">
    <cofactor evidence="1">
        <name>Mn(2+)</name>
        <dbReference type="ChEBI" id="CHEBI:29035"/>
    </cofactor>
</comment>
<keyword evidence="7 14" id="KW-0812">Transmembrane</keyword>
<evidence type="ECO:0000256" key="11">
    <source>
        <dbReference type="ARBA" id="ARBA00023209"/>
    </source>
</evidence>
<feature type="transmembrane region" description="Helical" evidence="14">
    <location>
        <begin position="90"/>
        <end position="111"/>
    </location>
</feature>
<proteinExistence type="predicted"/>
<evidence type="ECO:0000256" key="6">
    <source>
        <dbReference type="ARBA" id="ARBA00022679"/>
    </source>
</evidence>
<dbReference type="Pfam" id="PF01066">
    <property type="entry name" value="CDP-OH_P_transf"/>
    <property type="match status" value="1"/>
</dbReference>
<feature type="non-terminal residue" evidence="15">
    <location>
        <position position="1"/>
    </location>
</feature>
<gene>
    <name evidence="15" type="ORF">MNBD_CHLOROFLEXI01-3215</name>
</gene>
<dbReference type="AlphaFoldDB" id="A0A3B0VIJ7"/>
<dbReference type="InterPro" id="IPR000462">
    <property type="entry name" value="CDP-OH_P_trans"/>
</dbReference>
<feature type="transmembrane region" description="Helical" evidence="14">
    <location>
        <begin position="201"/>
        <end position="222"/>
    </location>
</feature>
<evidence type="ECO:0000256" key="7">
    <source>
        <dbReference type="ARBA" id="ARBA00022692"/>
    </source>
</evidence>
<organism evidence="15">
    <name type="scientific">hydrothermal vent metagenome</name>
    <dbReference type="NCBI Taxonomy" id="652676"/>
    <lineage>
        <taxon>unclassified sequences</taxon>
        <taxon>metagenomes</taxon>
        <taxon>ecological metagenomes</taxon>
    </lineage>
</organism>
<evidence type="ECO:0000256" key="5">
    <source>
        <dbReference type="ARBA" id="ARBA00022519"/>
    </source>
</evidence>
<dbReference type="Gene3D" id="1.20.120.1760">
    <property type="match status" value="1"/>
</dbReference>
<feature type="transmembrane region" description="Helical" evidence="14">
    <location>
        <begin position="6"/>
        <end position="26"/>
    </location>
</feature>
<keyword evidence="8 14" id="KW-1133">Transmembrane helix</keyword>
<feature type="transmembrane region" description="Helical" evidence="14">
    <location>
        <begin position="146"/>
        <end position="166"/>
    </location>
</feature>
<dbReference type="GO" id="GO:0008654">
    <property type="term" value="P:phospholipid biosynthetic process"/>
    <property type="evidence" value="ECO:0007669"/>
    <property type="project" value="UniProtKB-KW"/>
</dbReference>
<evidence type="ECO:0000256" key="9">
    <source>
        <dbReference type="ARBA" id="ARBA00023098"/>
    </source>
</evidence>
<keyword evidence="13" id="KW-1208">Phospholipid metabolism</keyword>
<accession>A0A3B0VIJ7</accession>
<evidence type="ECO:0000256" key="12">
    <source>
        <dbReference type="ARBA" id="ARBA00023211"/>
    </source>
</evidence>
<keyword evidence="9" id="KW-0443">Lipid metabolism</keyword>
<dbReference type="GO" id="GO:0050520">
    <property type="term" value="F:phosphatidylcholine synthase activity"/>
    <property type="evidence" value="ECO:0007669"/>
    <property type="project" value="UniProtKB-EC"/>
</dbReference>
<evidence type="ECO:0000256" key="2">
    <source>
        <dbReference type="ARBA" id="ARBA00004429"/>
    </source>
</evidence>
<evidence type="ECO:0000256" key="8">
    <source>
        <dbReference type="ARBA" id="ARBA00022989"/>
    </source>
</evidence>
<evidence type="ECO:0000256" key="13">
    <source>
        <dbReference type="ARBA" id="ARBA00023264"/>
    </source>
</evidence>
<feature type="transmembrane region" description="Helical" evidence="14">
    <location>
        <begin position="178"/>
        <end position="195"/>
    </location>
</feature>
<dbReference type="PIRSF" id="PIRSF000851">
    <property type="entry name" value="PcS"/>
    <property type="match status" value="1"/>
</dbReference>
<keyword evidence="10 14" id="KW-0472">Membrane</keyword>
<evidence type="ECO:0000313" key="15">
    <source>
        <dbReference type="EMBL" id="VAW42741.1"/>
    </source>
</evidence>
<reference evidence="15" key="1">
    <citation type="submission" date="2018-06" db="EMBL/GenBank/DDBJ databases">
        <authorList>
            <person name="Zhirakovskaya E."/>
        </authorList>
    </citation>
    <scope>NUCLEOTIDE SEQUENCE</scope>
</reference>
<keyword evidence="11" id="KW-0594">Phospholipid biosynthesis</keyword>
<dbReference type="InterPro" id="IPR026027">
    <property type="entry name" value="PcS"/>
</dbReference>
<evidence type="ECO:0000256" key="1">
    <source>
        <dbReference type="ARBA" id="ARBA00001936"/>
    </source>
</evidence>
<protein>
    <submittedName>
        <fullName evidence="15">Phosphatidylcholine synthase</fullName>
        <ecNumber evidence="15">2.7.8.24</ecNumber>
    </submittedName>
</protein>
<keyword evidence="3" id="KW-1003">Cell membrane</keyword>
<keyword evidence="6 15" id="KW-0808">Transferase</keyword>